<dbReference type="SUPFAM" id="SSF53335">
    <property type="entry name" value="S-adenosyl-L-methionine-dependent methyltransferases"/>
    <property type="match status" value="1"/>
</dbReference>
<protein>
    <recommendedName>
        <fullName evidence="3">Methionine biosynthesis protein MetW</fullName>
    </recommendedName>
</protein>
<dbReference type="CDD" id="cd02440">
    <property type="entry name" value="AdoMet_MTases"/>
    <property type="match status" value="1"/>
</dbReference>
<dbReference type="Proteomes" id="UP000230564">
    <property type="component" value="Unassembled WGS sequence"/>
</dbReference>
<comment type="caution">
    <text evidence="1">The sequence shown here is derived from an EMBL/GenBank/DDBJ whole genome shotgun (WGS) entry which is preliminary data.</text>
</comment>
<gene>
    <name evidence="1" type="ORF">COV55_00885</name>
</gene>
<dbReference type="PANTHER" id="PTHR43861">
    <property type="entry name" value="TRANS-ACONITATE 2-METHYLTRANSFERASE-RELATED"/>
    <property type="match status" value="1"/>
</dbReference>
<accession>A0A2H0NDM7</accession>
<proteinExistence type="predicted"/>
<organism evidence="1 2">
    <name type="scientific">Candidatus Komeilibacteria bacterium CG11_big_fil_rev_8_21_14_0_20_36_20</name>
    <dbReference type="NCBI Taxonomy" id="1974477"/>
    <lineage>
        <taxon>Bacteria</taxon>
        <taxon>Candidatus Komeiliibacteriota</taxon>
    </lineage>
</organism>
<sequence>MSNNMFKIFLYKIKRDFSSLFNYPRCDLNNGTAVDYNKYWKLKRKGSVSVLSGWQKQRLKYILDMLEPNSEVLDIGCGDGGILKYLKEKMSINGIGVDISSEILVKAKQEGIKTITMDINNFDNLKNLPEVDYILGLEIIEHMSNSEEFVLNIKSKARKALIFSIPNTGYYIHRLRLLCGRFPVQWMAHPGEHLRFWTAEDVRWWSKALNLKLDKIIIYEGLPILNKIFPKLFGKGIIIKIIV</sequence>
<dbReference type="EMBL" id="PCWQ01000007">
    <property type="protein sequence ID" value="PIR06964.1"/>
    <property type="molecule type" value="Genomic_DNA"/>
</dbReference>
<name>A0A2H0NDM7_9BACT</name>
<evidence type="ECO:0000313" key="2">
    <source>
        <dbReference type="Proteomes" id="UP000230564"/>
    </source>
</evidence>
<dbReference type="InterPro" id="IPR010743">
    <property type="entry name" value="Methionine_synth_MetW"/>
</dbReference>
<reference evidence="1 2" key="1">
    <citation type="submission" date="2017-09" db="EMBL/GenBank/DDBJ databases">
        <title>Depth-based differentiation of microbial function through sediment-hosted aquifers and enrichment of novel symbionts in the deep terrestrial subsurface.</title>
        <authorList>
            <person name="Probst A.J."/>
            <person name="Ladd B."/>
            <person name="Jarett J.K."/>
            <person name="Geller-Mcgrath D.E."/>
            <person name="Sieber C.M."/>
            <person name="Emerson J.B."/>
            <person name="Anantharaman K."/>
            <person name="Thomas B.C."/>
            <person name="Malmstrom R."/>
            <person name="Stieglmeier M."/>
            <person name="Klingl A."/>
            <person name="Woyke T."/>
            <person name="Ryan C.M."/>
            <person name="Banfield J.F."/>
        </authorList>
    </citation>
    <scope>NUCLEOTIDE SEQUENCE [LARGE SCALE GENOMIC DNA]</scope>
    <source>
        <strain evidence="1">CG11_big_fil_rev_8_21_14_0_20_36_20</strain>
    </source>
</reference>
<dbReference type="InterPro" id="IPR029063">
    <property type="entry name" value="SAM-dependent_MTases_sf"/>
</dbReference>
<evidence type="ECO:0000313" key="1">
    <source>
        <dbReference type="EMBL" id="PIR06964.1"/>
    </source>
</evidence>
<evidence type="ECO:0008006" key="3">
    <source>
        <dbReference type="Google" id="ProtNLM"/>
    </source>
</evidence>
<dbReference type="Pfam" id="PF07021">
    <property type="entry name" value="MetW"/>
    <property type="match status" value="1"/>
</dbReference>
<dbReference type="Gene3D" id="3.40.50.150">
    <property type="entry name" value="Vaccinia Virus protein VP39"/>
    <property type="match status" value="1"/>
</dbReference>
<dbReference type="AlphaFoldDB" id="A0A2H0NDM7"/>